<dbReference type="SMART" id="SM01052">
    <property type="entry name" value="CAP_GLY"/>
    <property type="match status" value="1"/>
</dbReference>
<dbReference type="InterPro" id="IPR036859">
    <property type="entry name" value="CAP-Gly_dom_sf"/>
</dbReference>
<name>A0A3P3Y873_PLABS</name>
<sequence length="584" mass="62903">MSSLAVGTRISCLVDGAPVEGIVRWCGIWKDLDPGAIPVDDDGLRFADDDDDDLAGPDEHWVGVETVGCPPAVPGVLRHGEFLGKHFFNCDTGGAVFVPASSVSARDASSATSAETRAALAIQRAYRRRRGARGWHWWYQVWKRTGAAGRRRSSSSVSSLSTTLFTTAAAPVPLEWEGPDLTGNLTVGLVRQWIRLEVEQDTLGTPAGSRALLPKQAALNVIRLGGARSDVIVDCRGATVVDAPLAQIDLGAIVERCASSSSSPVMFVSASYHTTRGRLNAAVFLQLLAIRAVFGRDRVVVTKRPVKEARPSHLKDLYDEEVSMAIWSAYERLPIDAQAPPGRSTTSSEWVAFSAPSNAARPGSASSEIVRPQWRRAFASHYFRSLGTSPAGPASSGGVAAAIDRASGALYAHWSRLAAASGSGTLLTADDIKHGLERVANVDLAGGGGVDALDGTRAALHLSKKKSGRTVDFVEFLMFYSFQWMAMVPTGGDEQSRRARPPGPPGVARILATMRDNDSVERLHNYFDINGTGRITREQLRNGIRQYFRREAWSPTQADIDGIAQRLAGTEDVAVDDFMQLVIR</sequence>
<keyword evidence="2" id="KW-0496">Mitochondrion</keyword>
<dbReference type="Gene3D" id="2.30.30.190">
    <property type="entry name" value="CAP Gly-rich-like domain"/>
    <property type="match status" value="1"/>
</dbReference>
<dbReference type="InterPro" id="IPR000938">
    <property type="entry name" value="CAP-Gly_domain"/>
</dbReference>
<dbReference type="SUPFAM" id="SSF74924">
    <property type="entry name" value="Cap-Gly domain"/>
    <property type="match status" value="1"/>
</dbReference>
<dbReference type="EMBL" id="OVEO01000005">
    <property type="protein sequence ID" value="SPQ96378.1"/>
    <property type="molecule type" value="Genomic_DNA"/>
</dbReference>
<evidence type="ECO:0000259" key="1">
    <source>
        <dbReference type="PROSITE" id="PS50222"/>
    </source>
</evidence>
<dbReference type="Gene3D" id="1.10.238.10">
    <property type="entry name" value="EF-hand"/>
    <property type="match status" value="1"/>
</dbReference>
<evidence type="ECO:0000313" key="2">
    <source>
        <dbReference type="EMBL" id="SPQ96378.1"/>
    </source>
</evidence>
<proteinExistence type="predicted"/>
<dbReference type="GO" id="GO:0005509">
    <property type="term" value="F:calcium ion binding"/>
    <property type="evidence" value="ECO:0007669"/>
    <property type="project" value="InterPro"/>
</dbReference>
<organism evidence="2 3">
    <name type="scientific">Plasmodiophora brassicae</name>
    <name type="common">Clubroot disease agent</name>
    <dbReference type="NCBI Taxonomy" id="37360"/>
    <lineage>
        <taxon>Eukaryota</taxon>
        <taxon>Sar</taxon>
        <taxon>Rhizaria</taxon>
        <taxon>Endomyxa</taxon>
        <taxon>Phytomyxea</taxon>
        <taxon>Plasmodiophorida</taxon>
        <taxon>Plasmodiophoridae</taxon>
        <taxon>Plasmodiophora</taxon>
    </lineage>
</organism>
<protein>
    <recommendedName>
        <fullName evidence="1">EF-hand domain-containing protein</fullName>
    </recommendedName>
</protein>
<evidence type="ECO:0000313" key="3">
    <source>
        <dbReference type="Proteomes" id="UP000290189"/>
    </source>
</evidence>
<dbReference type="PROSITE" id="PS50222">
    <property type="entry name" value="EF_HAND_2"/>
    <property type="match status" value="1"/>
</dbReference>
<reference evidence="2 3" key="1">
    <citation type="submission" date="2018-03" db="EMBL/GenBank/DDBJ databases">
        <authorList>
            <person name="Fogelqvist J."/>
        </authorList>
    </citation>
    <scope>NUCLEOTIDE SEQUENCE [LARGE SCALE GENOMIC DNA]</scope>
</reference>
<dbReference type="AlphaFoldDB" id="A0A3P3Y873"/>
<feature type="domain" description="EF-hand" evidence="1">
    <location>
        <begin position="515"/>
        <end position="550"/>
    </location>
</feature>
<accession>A0A3P3Y873</accession>
<dbReference type="Proteomes" id="UP000290189">
    <property type="component" value="Unassembled WGS sequence"/>
</dbReference>
<dbReference type="InterPro" id="IPR011992">
    <property type="entry name" value="EF-hand-dom_pair"/>
</dbReference>
<dbReference type="InterPro" id="IPR002048">
    <property type="entry name" value="EF_hand_dom"/>
</dbReference>
<geneLocation type="mitochondrion" evidence="2"/>
<gene>
    <name evidence="2" type="ORF">PLBR_LOCUS3593</name>
</gene>
<dbReference type="SUPFAM" id="SSF47473">
    <property type="entry name" value="EF-hand"/>
    <property type="match status" value="1"/>
</dbReference>